<dbReference type="InterPro" id="IPR005312">
    <property type="entry name" value="DUF1759"/>
</dbReference>
<accession>A0ABM1XXU4</accession>
<feature type="compositionally biased region" description="Low complexity" evidence="5">
    <location>
        <begin position="76"/>
        <end position="91"/>
    </location>
</feature>
<feature type="region of interest" description="Disordered" evidence="5">
    <location>
        <begin position="73"/>
        <end position="114"/>
    </location>
</feature>
<dbReference type="Proteomes" id="UP000069940">
    <property type="component" value="Unassembled WGS sequence"/>
</dbReference>
<organism evidence="7 8">
    <name type="scientific">Aedes albopictus</name>
    <name type="common">Asian tiger mosquito</name>
    <name type="synonym">Stegomyia albopicta</name>
    <dbReference type="NCBI Taxonomy" id="7160"/>
    <lineage>
        <taxon>Eukaryota</taxon>
        <taxon>Metazoa</taxon>
        <taxon>Ecdysozoa</taxon>
        <taxon>Arthropoda</taxon>
        <taxon>Hexapoda</taxon>
        <taxon>Insecta</taxon>
        <taxon>Pterygota</taxon>
        <taxon>Neoptera</taxon>
        <taxon>Endopterygota</taxon>
        <taxon>Diptera</taxon>
        <taxon>Nematocera</taxon>
        <taxon>Culicoidea</taxon>
        <taxon>Culicidae</taxon>
        <taxon>Culicinae</taxon>
        <taxon>Aedini</taxon>
        <taxon>Aedes</taxon>
        <taxon>Stegomyia</taxon>
    </lineage>
</organism>
<dbReference type="InterPro" id="IPR000477">
    <property type="entry name" value="RT_dom"/>
</dbReference>
<dbReference type="Gene3D" id="3.30.40.10">
    <property type="entry name" value="Zinc/RING finger domain, C3HC4 (zinc finger)"/>
    <property type="match status" value="1"/>
</dbReference>
<sequence>MSASGEYSCKKCSRRDSSDNMVCCDFCDAWEHYGCAGVTDSISDSNRSFVCVRCTEEARGSTLNTIPEGEAVMGQGETIPPTETPTTGAIPKNRHLQKDDDAGGSVVSVSTSASSKKSQRIQMCLNLLEETKKVKMRMLEEEEKYLQAKFDLLMKLGEDEDGSKKSSVSARTKRKRLEKWLNDGQEVQDKPASGQVGQVPVAPIVEGLASQEINTTVPTSKTEYVLKSQEHTASAGLVQETSTPLQAGRTLLTDLISPTTIISSPLTGMTQPQQSQVWPLSSGYGRTPGLLHSGHQTHREQSRDKPQFHQSVSIAGTVDMPSASDTGKVPATASVYSQVPLGTVTGAEGEHRAKTALAFASNSTTPHTTAGPTLSNQYIQPTTSLQNTARMTATNSAQFWNAGFPSSRSPLEDCLPRPTLPISTLGVGTSSCLGPLHEWDPSSISASNPVSASNQFVVGRQSSIGQHQIPWSAASHMPGSTFVPTAGSGYGIPPLVSGMSGVPNYPPQPATYGPTGPQIAARQVMPRDLPTFAGDPEDWPIFYSSFRNTTEVCGYSDAENLARLQRCLRGSALDAVRSRLLLPASVPFVMETLRKLYGRPEVLINSLLKKVRNTPSPKADNLHSIVTFGLAVQNLIDHMVISDQQTHLVNPMLLQEFVEKLPTNLKMQWGYFKSTVPNANLETFNVFMSGLVNLASDLSLNTEVSHHSTTKRGDKHKEKLFVHAQEQPGVAAPSTADKKQGHVDKSAVAKVCSYCENMEHQISNCTKFKDLDVDGRWKAIRYKNLCRSCLIPHRKWPCRSNKECGKEGCRIRHHPLLHANPTAPVTSTASTTNRVVEHQNHHFNKSFALFRYVPVTISGNGRQVNIFAFLDEGSSSTLLESSIADQLGVHGPVSSLWLSWTGNITREEKESRCVEVTISGTGQKKKFSIRNVQTVDELQLPKQSFDYECLVQEFPYLKGLPLESYSDVTPRMIIGLEHVRLLTTLKLREGGNTGPVAVKTRLGWCAYGKGLDNKDCQMQQLNLHCSEVATNQSLYDLMKHFFEVEEAVVTRKPEGDEDRRAIEILEKTTIRKQDCFETGLLWRTDCLSLPNSLPMATKRLLALEKRLTRDPELGRKVKEEIAAYEAKHYAHKASKAELEQADPLRVWYLPLGVVVSEKKPGKIRLIWDAAAKAGGVSFNDFLLKGPDLLTSLPDVLLRFRERNIAICGDICEMFHQIRIREQDKQSQRFLWRNGPEEPMQTYIMDVSTFGASCSPCSAQFIKNKNAREFTEVFPRAVDAIIYNHYVDDFLDCTDTEEEAIELVQNVKTIHAAAGFKISKFRSNSDKVLSAIGEPDGCHQKVLCSDKQTTSERVLGLTWIPSSDVFTFDTTALLPRTIQAEGGTPTKRQVLQTVMKLFDPLGLVSHYVVHGKILMQEIWRSGSNWDEPIADHLLDQWHRWIELLGLLSEVQVPRCFFKGASSNLLQSLQLHVLCDASEVSYACVAYLRMDTGNGGRCALVASKTKVAPLKPLSIPRLELQAALIGARLSQRITSALTLSIQKCYFWSDSSTVLSWLRSDARRYHQYVAFRVGEILSITSADDWRHVPSKLNVADEATKWGPGPSFEPESRWFRGPSFLWESEKFWPTEEKQLTTTREELRTAFQHHNCAVEDPLVDASRFSNWNRMVRAIAYFHRAVGIWRKRLTKKTTECSSTK</sequence>
<dbReference type="EnsemblMetazoa" id="AALFPA23_003843.R4475">
    <property type="protein sequence ID" value="AALFPA23_003843.P4475"/>
    <property type="gene ID" value="AALFPA23_003843"/>
</dbReference>
<dbReference type="InterPro" id="IPR013083">
    <property type="entry name" value="Znf_RING/FYVE/PHD"/>
</dbReference>
<dbReference type="Pfam" id="PF00628">
    <property type="entry name" value="PHD"/>
    <property type="match status" value="1"/>
</dbReference>
<dbReference type="Gene3D" id="3.30.70.270">
    <property type="match status" value="1"/>
</dbReference>
<dbReference type="RefSeq" id="XP_062710516.1">
    <property type="nucleotide sequence ID" value="XM_062854532.1"/>
</dbReference>
<dbReference type="CDD" id="cd01644">
    <property type="entry name" value="RT_pepA17"/>
    <property type="match status" value="1"/>
</dbReference>
<evidence type="ECO:0000313" key="7">
    <source>
        <dbReference type="EnsemblMetazoa" id="AALFPA23_003843.P4475"/>
    </source>
</evidence>
<keyword evidence="1" id="KW-0479">Metal-binding</keyword>
<evidence type="ECO:0000259" key="6">
    <source>
        <dbReference type="PROSITE" id="PS50016"/>
    </source>
</evidence>
<dbReference type="Pfam" id="PF00078">
    <property type="entry name" value="RVT_1"/>
    <property type="match status" value="1"/>
</dbReference>
<dbReference type="Gene3D" id="3.10.10.10">
    <property type="entry name" value="HIV Type 1 Reverse Transcriptase, subunit A, domain 1"/>
    <property type="match status" value="1"/>
</dbReference>
<dbReference type="Pfam" id="PF05380">
    <property type="entry name" value="Peptidase_A17"/>
    <property type="match status" value="1"/>
</dbReference>
<evidence type="ECO:0000256" key="4">
    <source>
        <dbReference type="PROSITE-ProRule" id="PRU00146"/>
    </source>
</evidence>
<dbReference type="SUPFAM" id="SSF57903">
    <property type="entry name" value="FYVE/PHD zinc finger"/>
    <property type="match status" value="1"/>
</dbReference>
<protein>
    <recommendedName>
        <fullName evidence="6">PHD-type domain-containing protein</fullName>
    </recommendedName>
</protein>
<dbReference type="PANTHER" id="PTHR47331:SF1">
    <property type="entry name" value="GAG-LIKE PROTEIN"/>
    <property type="match status" value="1"/>
</dbReference>
<reference evidence="8" key="1">
    <citation type="journal article" date="2015" name="Proc. Natl. Acad. Sci. U.S.A.">
        <title>Genome sequence of the Asian Tiger mosquito, Aedes albopictus, reveals insights into its biology, genetics, and evolution.</title>
        <authorList>
            <person name="Chen X.G."/>
            <person name="Jiang X."/>
            <person name="Gu J."/>
            <person name="Xu M."/>
            <person name="Wu Y."/>
            <person name="Deng Y."/>
            <person name="Zhang C."/>
            <person name="Bonizzoni M."/>
            <person name="Dermauw W."/>
            <person name="Vontas J."/>
            <person name="Armbruster P."/>
            <person name="Huang X."/>
            <person name="Yang Y."/>
            <person name="Zhang H."/>
            <person name="He W."/>
            <person name="Peng H."/>
            <person name="Liu Y."/>
            <person name="Wu K."/>
            <person name="Chen J."/>
            <person name="Lirakis M."/>
            <person name="Topalis P."/>
            <person name="Van Leeuwen T."/>
            <person name="Hall A.B."/>
            <person name="Jiang X."/>
            <person name="Thorpe C."/>
            <person name="Mueller R.L."/>
            <person name="Sun C."/>
            <person name="Waterhouse R.M."/>
            <person name="Yan G."/>
            <person name="Tu Z.J."/>
            <person name="Fang X."/>
            <person name="James A.A."/>
        </authorList>
    </citation>
    <scope>NUCLEOTIDE SEQUENCE [LARGE SCALE GENOMIC DNA]</scope>
    <source>
        <strain evidence="8">Foshan</strain>
    </source>
</reference>
<reference evidence="7" key="2">
    <citation type="submission" date="2025-05" db="UniProtKB">
        <authorList>
            <consortium name="EnsemblMetazoa"/>
        </authorList>
    </citation>
    <scope>IDENTIFICATION</scope>
    <source>
        <strain evidence="7">Foshan</strain>
    </source>
</reference>
<dbReference type="GeneID" id="134288741"/>
<dbReference type="PROSITE" id="PS50016">
    <property type="entry name" value="ZF_PHD_2"/>
    <property type="match status" value="1"/>
</dbReference>
<keyword evidence="2 4" id="KW-0863">Zinc-finger</keyword>
<evidence type="ECO:0000313" key="8">
    <source>
        <dbReference type="Proteomes" id="UP000069940"/>
    </source>
</evidence>
<dbReference type="InterPro" id="IPR011011">
    <property type="entry name" value="Znf_FYVE_PHD"/>
</dbReference>
<dbReference type="InterPro" id="IPR043128">
    <property type="entry name" value="Rev_trsase/Diguanyl_cyclase"/>
</dbReference>
<dbReference type="CDD" id="cd15489">
    <property type="entry name" value="PHD_SF"/>
    <property type="match status" value="1"/>
</dbReference>
<evidence type="ECO:0000256" key="5">
    <source>
        <dbReference type="SAM" id="MobiDB-lite"/>
    </source>
</evidence>
<dbReference type="InterPro" id="IPR019787">
    <property type="entry name" value="Znf_PHD-finger"/>
</dbReference>
<dbReference type="InterPro" id="IPR001965">
    <property type="entry name" value="Znf_PHD"/>
</dbReference>
<name>A0ABM1XXU4_AEDAL</name>
<dbReference type="InterPro" id="IPR008042">
    <property type="entry name" value="Retrotrans_Pao"/>
</dbReference>
<feature type="domain" description="PHD-type" evidence="6">
    <location>
        <begin position="6"/>
        <end position="57"/>
    </location>
</feature>
<dbReference type="Pfam" id="PF03564">
    <property type="entry name" value="DUF1759"/>
    <property type="match status" value="1"/>
</dbReference>
<evidence type="ECO:0000256" key="2">
    <source>
        <dbReference type="ARBA" id="ARBA00022771"/>
    </source>
</evidence>
<dbReference type="InterPro" id="IPR043502">
    <property type="entry name" value="DNA/RNA_pol_sf"/>
</dbReference>
<dbReference type="SMART" id="SM00249">
    <property type="entry name" value="PHD"/>
    <property type="match status" value="1"/>
</dbReference>
<keyword evidence="8" id="KW-1185">Reference proteome</keyword>
<dbReference type="SUPFAM" id="SSF56672">
    <property type="entry name" value="DNA/RNA polymerases"/>
    <property type="match status" value="1"/>
</dbReference>
<dbReference type="PANTHER" id="PTHR47331">
    <property type="entry name" value="PHD-TYPE DOMAIN-CONTAINING PROTEIN"/>
    <property type="match status" value="1"/>
</dbReference>
<proteinExistence type="predicted"/>
<evidence type="ECO:0000256" key="3">
    <source>
        <dbReference type="ARBA" id="ARBA00022833"/>
    </source>
</evidence>
<evidence type="ECO:0000256" key="1">
    <source>
        <dbReference type="ARBA" id="ARBA00022723"/>
    </source>
</evidence>
<feature type="compositionally biased region" description="Low complexity" evidence="5">
    <location>
        <begin position="103"/>
        <end position="114"/>
    </location>
</feature>
<keyword evidence="3" id="KW-0862">Zinc</keyword>